<feature type="region of interest" description="Disordered" evidence="1">
    <location>
        <begin position="89"/>
        <end position="113"/>
    </location>
</feature>
<accession>I1QV42</accession>
<evidence type="ECO:0000256" key="1">
    <source>
        <dbReference type="SAM" id="MobiDB-lite"/>
    </source>
</evidence>
<dbReference type="Gramene" id="ORGLA10G0107500.1">
    <property type="protein sequence ID" value="ORGLA10G0107500.1"/>
    <property type="gene ID" value="ORGLA10G0107500"/>
</dbReference>
<dbReference type="AlphaFoldDB" id="I1QV42"/>
<sequence>VAGSALQAATRAAMVMWRRERKAEMWRKGEESPTAARQSGGGYGEVVALPLAAMETGAGAVAGEGTDWSSEVRPQRWVPLEQCRWPRPRTLARGWGRSSGEPTTRGRRSVVAS</sequence>
<keyword evidence="3" id="KW-1185">Reference proteome</keyword>
<reference evidence="2" key="1">
    <citation type="submission" date="2015-06" db="UniProtKB">
        <authorList>
            <consortium name="EnsemblPlants"/>
        </authorList>
    </citation>
    <scope>IDENTIFICATION</scope>
</reference>
<dbReference type="HOGENOM" id="CLU_2310576_0_0_1"/>
<protein>
    <submittedName>
        <fullName evidence="2">Uncharacterized protein</fullName>
    </submittedName>
</protein>
<evidence type="ECO:0000313" key="3">
    <source>
        <dbReference type="Proteomes" id="UP000007306"/>
    </source>
</evidence>
<dbReference type="Proteomes" id="UP000007306">
    <property type="component" value="Chromosome 10"/>
</dbReference>
<name>I1QV42_ORYGL</name>
<proteinExistence type="predicted"/>
<reference evidence="2 3" key="2">
    <citation type="submission" date="2018-04" db="EMBL/GenBank/DDBJ databases">
        <title>OglaRS2 (Oryza glaberrima Reference Sequence Version 2).</title>
        <authorList>
            <person name="Zhang J."/>
            <person name="Kudrna D."/>
            <person name="Lee S."/>
            <person name="Talag J."/>
            <person name="Rajasekar S."/>
            <person name="Wing R.A."/>
        </authorList>
    </citation>
    <scope>NUCLEOTIDE SEQUENCE [LARGE SCALE GENOMIC DNA]</scope>
    <source>
        <strain evidence="2 3">cv. IRGC 96717</strain>
    </source>
</reference>
<dbReference type="EnsemblPlants" id="ORGLA10G0107500.1">
    <property type="protein sequence ID" value="ORGLA10G0107500.1"/>
    <property type="gene ID" value="ORGLA10G0107500"/>
</dbReference>
<evidence type="ECO:0000313" key="2">
    <source>
        <dbReference type="EnsemblPlants" id="ORGLA10G0107500.1"/>
    </source>
</evidence>
<dbReference type="OMA" id="VMWRRER"/>
<organism evidence="2 3">
    <name type="scientific">Oryza glaberrima</name>
    <name type="common">African rice</name>
    <dbReference type="NCBI Taxonomy" id="4538"/>
    <lineage>
        <taxon>Eukaryota</taxon>
        <taxon>Viridiplantae</taxon>
        <taxon>Streptophyta</taxon>
        <taxon>Embryophyta</taxon>
        <taxon>Tracheophyta</taxon>
        <taxon>Spermatophyta</taxon>
        <taxon>Magnoliopsida</taxon>
        <taxon>Liliopsida</taxon>
        <taxon>Poales</taxon>
        <taxon>Poaceae</taxon>
        <taxon>BOP clade</taxon>
        <taxon>Oryzoideae</taxon>
        <taxon>Oryzeae</taxon>
        <taxon>Oryzinae</taxon>
        <taxon>Oryza</taxon>
    </lineage>
</organism>